<evidence type="ECO:0008006" key="3">
    <source>
        <dbReference type="Google" id="ProtNLM"/>
    </source>
</evidence>
<dbReference type="EMBL" id="KK852811">
    <property type="protein sequence ID" value="KDR15925.1"/>
    <property type="molecule type" value="Genomic_DNA"/>
</dbReference>
<reference evidence="1 2" key="1">
    <citation type="journal article" date="2014" name="Nat. Commun.">
        <title>Molecular traces of alternative social organization in a termite genome.</title>
        <authorList>
            <person name="Terrapon N."/>
            <person name="Li C."/>
            <person name="Robertson H.M."/>
            <person name="Ji L."/>
            <person name="Meng X."/>
            <person name="Booth W."/>
            <person name="Chen Z."/>
            <person name="Childers C.P."/>
            <person name="Glastad K.M."/>
            <person name="Gokhale K."/>
            <person name="Gowin J."/>
            <person name="Gronenberg W."/>
            <person name="Hermansen R.A."/>
            <person name="Hu H."/>
            <person name="Hunt B.G."/>
            <person name="Huylmans A.K."/>
            <person name="Khalil S.M."/>
            <person name="Mitchell R.D."/>
            <person name="Munoz-Torres M.C."/>
            <person name="Mustard J.A."/>
            <person name="Pan H."/>
            <person name="Reese J.T."/>
            <person name="Scharf M.E."/>
            <person name="Sun F."/>
            <person name="Vogel H."/>
            <person name="Xiao J."/>
            <person name="Yang W."/>
            <person name="Yang Z."/>
            <person name="Yang Z."/>
            <person name="Zhou J."/>
            <person name="Zhu J."/>
            <person name="Brent C.S."/>
            <person name="Elsik C.G."/>
            <person name="Goodisman M.A."/>
            <person name="Liberles D.A."/>
            <person name="Roe R.M."/>
            <person name="Vargo E.L."/>
            <person name="Vilcinskas A."/>
            <person name="Wang J."/>
            <person name="Bornberg-Bauer E."/>
            <person name="Korb J."/>
            <person name="Zhang G."/>
            <person name="Liebig J."/>
        </authorList>
    </citation>
    <scope>NUCLEOTIDE SEQUENCE [LARGE SCALE GENOMIC DNA]</scope>
    <source>
        <tissue evidence="1">Whole organism</tissue>
    </source>
</reference>
<keyword evidence="2" id="KW-1185">Reference proteome</keyword>
<dbReference type="Proteomes" id="UP000027135">
    <property type="component" value="Unassembled WGS sequence"/>
</dbReference>
<dbReference type="InParanoid" id="A0A067QZE0"/>
<evidence type="ECO:0000313" key="2">
    <source>
        <dbReference type="Proteomes" id="UP000027135"/>
    </source>
</evidence>
<organism evidence="1 2">
    <name type="scientific">Zootermopsis nevadensis</name>
    <name type="common">Dampwood termite</name>
    <dbReference type="NCBI Taxonomy" id="136037"/>
    <lineage>
        <taxon>Eukaryota</taxon>
        <taxon>Metazoa</taxon>
        <taxon>Ecdysozoa</taxon>
        <taxon>Arthropoda</taxon>
        <taxon>Hexapoda</taxon>
        <taxon>Insecta</taxon>
        <taxon>Pterygota</taxon>
        <taxon>Neoptera</taxon>
        <taxon>Polyneoptera</taxon>
        <taxon>Dictyoptera</taxon>
        <taxon>Blattodea</taxon>
        <taxon>Blattoidea</taxon>
        <taxon>Termitoidae</taxon>
        <taxon>Termopsidae</taxon>
        <taxon>Zootermopsis</taxon>
    </lineage>
</organism>
<name>A0A067QZE0_ZOONE</name>
<protein>
    <recommendedName>
        <fullName evidence="3">HTH psq-type domain-containing protein</fullName>
    </recommendedName>
</protein>
<proteinExistence type="predicted"/>
<gene>
    <name evidence="1" type="ORF">L798_09852</name>
</gene>
<accession>A0A067QZE0</accession>
<evidence type="ECO:0000313" key="1">
    <source>
        <dbReference type="EMBL" id="KDR15925.1"/>
    </source>
</evidence>
<dbReference type="AlphaFoldDB" id="A0A067QZE0"/>
<sequence>MSQAVASVTFQVPKTTIWRKLQQGSRPESAEPEESDAVVHLQERTEFSFSEVSTQIPVTYIDESDFSEASLIILTAGSSESMEEQIIVDRVS</sequence>